<keyword evidence="1" id="KW-0812">Transmembrane</keyword>
<name>A0A812SK19_SYMPI</name>
<proteinExistence type="predicted"/>
<sequence length="128" mass="14594">ARCFGGSAWASHQAGLGEKRVGRLKLACARIAIFVVLPVFLGIAYLVMTGFIAPRAEYLTLHFCRFSMSAPMPETWVLIRQLNKEWLLHERRRCCTQLRDVGVDRKTFPFRNQALTWRLGQLALDSSL</sequence>
<organism evidence="2 3">
    <name type="scientific">Symbiodinium pilosum</name>
    <name type="common">Dinoflagellate</name>
    <dbReference type="NCBI Taxonomy" id="2952"/>
    <lineage>
        <taxon>Eukaryota</taxon>
        <taxon>Sar</taxon>
        <taxon>Alveolata</taxon>
        <taxon>Dinophyceae</taxon>
        <taxon>Suessiales</taxon>
        <taxon>Symbiodiniaceae</taxon>
        <taxon>Symbiodinium</taxon>
    </lineage>
</organism>
<dbReference type="EMBL" id="CAJNIZ010024988">
    <property type="protein sequence ID" value="CAE7480801.1"/>
    <property type="molecule type" value="Genomic_DNA"/>
</dbReference>
<dbReference type="AlphaFoldDB" id="A0A812SK19"/>
<feature type="non-terminal residue" evidence="2">
    <location>
        <position position="128"/>
    </location>
</feature>
<comment type="caution">
    <text evidence="2">The sequence shown here is derived from an EMBL/GenBank/DDBJ whole genome shotgun (WGS) entry which is preliminary data.</text>
</comment>
<dbReference type="Proteomes" id="UP000649617">
    <property type="component" value="Unassembled WGS sequence"/>
</dbReference>
<keyword evidence="1" id="KW-1133">Transmembrane helix</keyword>
<evidence type="ECO:0000313" key="3">
    <source>
        <dbReference type="Proteomes" id="UP000649617"/>
    </source>
</evidence>
<keyword evidence="1" id="KW-0472">Membrane</keyword>
<accession>A0A812SK19</accession>
<feature type="non-terminal residue" evidence="2">
    <location>
        <position position="1"/>
    </location>
</feature>
<feature type="transmembrane region" description="Helical" evidence="1">
    <location>
        <begin position="31"/>
        <end position="53"/>
    </location>
</feature>
<keyword evidence="3" id="KW-1185">Reference proteome</keyword>
<reference evidence="2" key="1">
    <citation type="submission" date="2021-02" db="EMBL/GenBank/DDBJ databases">
        <authorList>
            <person name="Dougan E. K."/>
            <person name="Rhodes N."/>
            <person name="Thang M."/>
            <person name="Chan C."/>
        </authorList>
    </citation>
    <scope>NUCLEOTIDE SEQUENCE</scope>
</reference>
<gene>
    <name evidence="2" type="ORF">SPIL2461_LOCUS12266</name>
</gene>
<evidence type="ECO:0000313" key="2">
    <source>
        <dbReference type="EMBL" id="CAE7480801.1"/>
    </source>
</evidence>
<protein>
    <submittedName>
        <fullName evidence="2">Uncharacterized protein</fullName>
    </submittedName>
</protein>
<evidence type="ECO:0000256" key="1">
    <source>
        <dbReference type="SAM" id="Phobius"/>
    </source>
</evidence>